<organism evidence="1 2">
    <name type="scientific">Hymenobacter lucidus</name>
    <dbReference type="NCBI Taxonomy" id="2880930"/>
    <lineage>
        <taxon>Bacteria</taxon>
        <taxon>Pseudomonadati</taxon>
        <taxon>Bacteroidota</taxon>
        <taxon>Cytophagia</taxon>
        <taxon>Cytophagales</taxon>
        <taxon>Hymenobacteraceae</taxon>
        <taxon>Hymenobacter</taxon>
    </lineage>
</organism>
<protein>
    <submittedName>
        <fullName evidence="1">Uncharacterized protein</fullName>
    </submittedName>
</protein>
<proteinExistence type="predicted"/>
<evidence type="ECO:0000313" key="2">
    <source>
        <dbReference type="Proteomes" id="UP001165296"/>
    </source>
</evidence>
<sequence>MNPHSFASAPSCLGHVSYLDLSSPPEQYALQPDGPWSGPSEPAGAVLVQHGCYPVDILRFGLHQAPDNASVLHLALFCRERQVVRWVLPSAALFGPALRAPTYLVEAPDSLPLPARAIDGGNCLLRSAPADQVAFLEQDIQTGHLRLTLRGRWLHGPFSLARVHPQSQTWELEGLHCLPPQRMHARA</sequence>
<dbReference type="EMBL" id="JAJADR010000003">
    <property type="protein sequence ID" value="MCB2408686.1"/>
    <property type="molecule type" value="Genomic_DNA"/>
</dbReference>
<keyword evidence="2" id="KW-1185">Reference proteome</keyword>
<evidence type="ECO:0000313" key="1">
    <source>
        <dbReference type="EMBL" id="MCB2408686.1"/>
    </source>
</evidence>
<dbReference type="Proteomes" id="UP001165296">
    <property type="component" value="Unassembled WGS sequence"/>
</dbReference>
<reference evidence="1" key="1">
    <citation type="submission" date="2021-10" db="EMBL/GenBank/DDBJ databases">
        <authorList>
            <person name="Dean J.D."/>
            <person name="Kim M.K."/>
            <person name="Newey C.N."/>
            <person name="Stoker T.S."/>
            <person name="Thompson D.W."/>
            <person name="Grose J.H."/>
        </authorList>
    </citation>
    <scope>NUCLEOTIDE SEQUENCE</scope>
    <source>
        <strain evidence="1">BT178</strain>
    </source>
</reference>
<name>A0ABS8ASC0_9BACT</name>
<comment type="caution">
    <text evidence="1">The sequence shown here is derived from an EMBL/GenBank/DDBJ whole genome shotgun (WGS) entry which is preliminary data.</text>
</comment>
<gene>
    <name evidence="1" type="ORF">LGH74_11925</name>
</gene>
<accession>A0ABS8ASC0</accession>